<name>A0ABY7RRI6_9DEIN</name>
<accession>A0ABY7RRI6</accession>
<evidence type="ECO:0000256" key="1">
    <source>
        <dbReference type="SAM" id="Phobius"/>
    </source>
</evidence>
<dbReference type="RefSeq" id="WP_157626422.1">
    <property type="nucleotide sequence ID" value="NZ_CP046617.1"/>
</dbReference>
<evidence type="ECO:0008006" key="4">
    <source>
        <dbReference type="Google" id="ProtNLM"/>
    </source>
</evidence>
<reference evidence="2 3" key="1">
    <citation type="submission" date="2019-12" db="EMBL/GenBank/DDBJ databases">
        <authorList>
            <person name="An T."/>
        </authorList>
    </citation>
    <scope>NUCLEOTIDE SEQUENCE [LARGE SCALE GENOMIC DNA]</scope>
    <source>
        <strain evidence="2 3">JCM 19900</strain>
    </source>
</reference>
<feature type="transmembrane region" description="Helical" evidence="1">
    <location>
        <begin position="26"/>
        <end position="44"/>
    </location>
</feature>
<keyword evidence="1" id="KW-0812">Transmembrane</keyword>
<organism evidence="2 3">
    <name type="scientific">Thermus antranikianii</name>
    <dbReference type="NCBI Taxonomy" id="88190"/>
    <lineage>
        <taxon>Bacteria</taxon>
        <taxon>Thermotogati</taxon>
        <taxon>Deinococcota</taxon>
        <taxon>Deinococci</taxon>
        <taxon>Thermales</taxon>
        <taxon>Thermaceae</taxon>
        <taxon>Thermus</taxon>
    </lineage>
</organism>
<sequence>MRLLAGSLLARLRVLPRSLVSALARSFAIFFLGGLLGFLALAPLPSFGWDFDYSFSADKALRGDWVQVWRSIGLGDAHPPLYYLAFRAWMSLGGHARLDSGVSDAAIAWSYSLSLLGFVFLSGALALASWDLLGPWGAMGALGLLFLFEDAPWAPLLRMYPWAALWVLLGAWGYLRGQVWAGSLAGTLGLYTHYLTGIALLPFALYALARSGRRALLGFTPYLLFSFWAPYLLWQVQHGRANPDIRPEPEALFKYLWFKWPPDLLLLLLLVGGVGLALNRAYRERFLPVLLLPVASLYVWYFSSLWLNTVLIRYLFVFAPLVSLGAAAALAWLPSLARWSAALLLLGVGLPLARYNHPYLPWEDLTAHSRLAARYLDAGMVDRFLIDPGTRFSSFLVHMPGEKRLEEISDPLVLLRYCTHPRPLLAWEYRDQRPEASQVRALLGCWKGRVRRLDPMPPGVYHRGSLYLLLPEGISEGQADRERAGLERPRRSAR</sequence>
<evidence type="ECO:0000313" key="3">
    <source>
        <dbReference type="Proteomes" id="UP001317488"/>
    </source>
</evidence>
<gene>
    <name evidence="2" type="ORF">GO600_08420</name>
</gene>
<feature type="transmembrane region" description="Helical" evidence="1">
    <location>
        <begin position="132"/>
        <end position="148"/>
    </location>
</feature>
<feature type="transmembrane region" description="Helical" evidence="1">
    <location>
        <begin position="216"/>
        <end position="234"/>
    </location>
</feature>
<keyword evidence="1" id="KW-0472">Membrane</keyword>
<feature type="transmembrane region" description="Helical" evidence="1">
    <location>
        <begin position="313"/>
        <end position="333"/>
    </location>
</feature>
<feature type="transmembrane region" description="Helical" evidence="1">
    <location>
        <begin position="289"/>
        <end position="307"/>
    </location>
</feature>
<dbReference type="Proteomes" id="UP001317488">
    <property type="component" value="Chromosome"/>
</dbReference>
<feature type="transmembrane region" description="Helical" evidence="1">
    <location>
        <begin position="191"/>
        <end position="209"/>
    </location>
</feature>
<feature type="transmembrane region" description="Helical" evidence="1">
    <location>
        <begin position="106"/>
        <end position="126"/>
    </location>
</feature>
<dbReference type="EMBL" id="CP046617">
    <property type="protein sequence ID" value="WCM40109.1"/>
    <property type="molecule type" value="Genomic_DNA"/>
</dbReference>
<feature type="transmembrane region" description="Helical" evidence="1">
    <location>
        <begin position="160"/>
        <end position="179"/>
    </location>
</feature>
<protein>
    <recommendedName>
        <fullName evidence="4">Glycosyltransferase RgtA/B/C/D-like domain-containing protein</fullName>
    </recommendedName>
</protein>
<keyword evidence="3" id="KW-1185">Reference proteome</keyword>
<proteinExistence type="predicted"/>
<evidence type="ECO:0000313" key="2">
    <source>
        <dbReference type="EMBL" id="WCM40109.1"/>
    </source>
</evidence>
<keyword evidence="1" id="KW-1133">Transmembrane helix</keyword>
<feature type="transmembrane region" description="Helical" evidence="1">
    <location>
        <begin position="264"/>
        <end position="282"/>
    </location>
</feature>